<feature type="region of interest" description="Disordered" evidence="1">
    <location>
        <begin position="1"/>
        <end position="39"/>
    </location>
</feature>
<accession>A0A8S3CT93</accession>
<dbReference type="AlphaFoldDB" id="A0A8S3CT93"/>
<protein>
    <submittedName>
        <fullName evidence="3">Uncharacterized protein</fullName>
    </submittedName>
</protein>
<name>A0A8S3CT93_9BILA</name>
<comment type="caution">
    <text evidence="3">The sequence shown here is derived from an EMBL/GenBank/DDBJ whole genome shotgun (WGS) entry which is preliminary data.</text>
</comment>
<gene>
    <name evidence="2" type="ORF">BYL167_LOCUS38993</name>
    <name evidence="3" type="ORF">GIL414_LOCUS53829</name>
</gene>
<evidence type="ECO:0000256" key="1">
    <source>
        <dbReference type="SAM" id="MobiDB-lite"/>
    </source>
</evidence>
<proteinExistence type="predicted"/>
<dbReference type="Proteomes" id="UP000681967">
    <property type="component" value="Unassembled WGS sequence"/>
</dbReference>
<dbReference type="EMBL" id="CAJOBJ010187468">
    <property type="protein sequence ID" value="CAF4941234.1"/>
    <property type="molecule type" value="Genomic_DNA"/>
</dbReference>
<dbReference type="EMBL" id="CAJOBH010092726">
    <property type="protein sequence ID" value="CAF4573084.1"/>
    <property type="molecule type" value="Genomic_DNA"/>
</dbReference>
<evidence type="ECO:0000313" key="3">
    <source>
        <dbReference type="EMBL" id="CAF4941234.1"/>
    </source>
</evidence>
<dbReference type="Proteomes" id="UP000681720">
    <property type="component" value="Unassembled WGS sequence"/>
</dbReference>
<reference evidence="3" key="1">
    <citation type="submission" date="2021-02" db="EMBL/GenBank/DDBJ databases">
        <authorList>
            <person name="Nowell W R."/>
        </authorList>
    </citation>
    <scope>NUCLEOTIDE SEQUENCE</scope>
</reference>
<organism evidence="3 4">
    <name type="scientific">Rotaria magnacalcarata</name>
    <dbReference type="NCBI Taxonomy" id="392030"/>
    <lineage>
        <taxon>Eukaryota</taxon>
        <taxon>Metazoa</taxon>
        <taxon>Spiralia</taxon>
        <taxon>Gnathifera</taxon>
        <taxon>Rotifera</taxon>
        <taxon>Eurotatoria</taxon>
        <taxon>Bdelloidea</taxon>
        <taxon>Philodinida</taxon>
        <taxon>Philodinidae</taxon>
        <taxon>Rotaria</taxon>
    </lineage>
</organism>
<feature type="compositionally biased region" description="Low complexity" evidence="1">
    <location>
        <begin position="15"/>
        <end position="29"/>
    </location>
</feature>
<evidence type="ECO:0000313" key="4">
    <source>
        <dbReference type="Proteomes" id="UP000681720"/>
    </source>
</evidence>
<feature type="non-terminal residue" evidence="3">
    <location>
        <position position="69"/>
    </location>
</feature>
<sequence>MASNKLTTIDETECSSSSQSPENSLLQPSPTKPTITKTHSNKGKLMLIVNGYNFQFKNFNRKKTVKFWR</sequence>
<evidence type="ECO:0000313" key="2">
    <source>
        <dbReference type="EMBL" id="CAF4573084.1"/>
    </source>
</evidence>